<accession>A0A8H7F0M7</accession>
<protein>
    <submittedName>
        <fullName evidence="1">Uncharacterized protein</fullName>
    </submittedName>
</protein>
<organism evidence="1 2">
    <name type="scientific">Agaricus bisporus var. burnettii</name>
    <dbReference type="NCBI Taxonomy" id="192524"/>
    <lineage>
        <taxon>Eukaryota</taxon>
        <taxon>Fungi</taxon>
        <taxon>Dikarya</taxon>
        <taxon>Basidiomycota</taxon>
        <taxon>Agaricomycotina</taxon>
        <taxon>Agaricomycetes</taxon>
        <taxon>Agaricomycetidae</taxon>
        <taxon>Agaricales</taxon>
        <taxon>Agaricineae</taxon>
        <taxon>Agaricaceae</taxon>
        <taxon>Agaricus</taxon>
    </lineage>
</organism>
<dbReference type="EMBL" id="JABXXO010000009">
    <property type="protein sequence ID" value="KAF7771074.1"/>
    <property type="molecule type" value="Genomic_DNA"/>
</dbReference>
<sequence>MASPQPLVCTSLHLPPDIQPFLRIHEISLHVFLPNLDRLRLALEADRDINPEATKIFYETRKVLRKELRKAFKVLHFAQEAALAYSKIIEALSERKSTQDAVYNVHRAAYTGRRCAEKAQEGMTVFRSELESAVIRVSATLDTNYKKGSKTPLTSTENTQSVSEILNAIDEFDVLLQQCHDHLATLVSQTKDKNCVDSSPPSEEEAQVILAKWKTFFDNIKGLWMDGVEIANQIQLPSLDNHPEASKIHKPRKKVPLWRTLFQRQIKRDSVRSTNVLRAPNDPEAAFVTSPSNGSHELQANMVTPALNLAEGPMTSRITEFPHADPTNGPSPKIPFRKRLFLFLAPKFIV</sequence>
<comment type="caution">
    <text evidence="1">The sequence shown here is derived from an EMBL/GenBank/DDBJ whole genome shotgun (WGS) entry which is preliminary data.</text>
</comment>
<name>A0A8H7F0M7_AGABI</name>
<proteinExistence type="predicted"/>
<reference evidence="1 2" key="1">
    <citation type="journal article" name="Sci. Rep.">
        <title>Telomere-to-telomere assembled and centromere annotated genomes of the two main subspecies of the button mushroom Agaricus bisporus reveal especially polymorphic chromosome ends.</title>
        <authorList>
            <person name="Sonnenberg A.S.M."/>
            <person name="Sedaghat-Telgerd N."/>
            <person name="Lavrijssen B."/>
            <person name="Ohm R.A."/>
            <person name="Hendrickx P.M."/>
            <person name="Scholtmeijer K."/>
            <person name="Baars J.J.P."/>
            <person name="van Peer A."/>
        </authorList>
    </citation>
    <scope>NUCLEOTIDE SEQUENCE [LARGE SCALE GENOMIC DNA]</scope>
    <source>
        <strain evidence="1 2">H119_p4</strain>
    </source>
</reference>
<dbReference type="Proteomes" id="UP000629468">
    <property type="component" value="Unassembled WGS sequence"/>
</dbReference>
<dbReference type="AlphaFoldDB" id="A0A8H7F0M7"/>
<evidence type="ECO:0000313" key="2">
    <source>
        <dbReference type="Proteomes" id="UP000629468"/>
    </source>
</evidence>
<gene>
    <name evidence="1" type="ORF">Agabi119p4_7048</name>
</gene>
<evidence type="ECO:0000313" key="1">
    <source>
        <dbReference type="EMBL" id="KAF7771074.1"/>
    </source>
</evidence>